<sequence>MITKGTGRRGETWSAEIGSGSGRGGCAPPHINIATFSGKVTLIIERNMVLLQRTFEYLKVTIGAEDGSFKTGQRRRKMMKYLEKKSIAWTEDEANPGTIFIPINQMQD</sequence>
<feature type="region of interest" description="Disordered" evidence="1">
    <location>
        <begin position="1"/>
        <end position="28"/>
    </location>
</feature>
<name>A0A0E0LAQ4_ORYPU</name>
<proteinExistence type="predicted"/>
<evidence type="ECO:0000256" key="1">
    <source>
        <dbReference type="SAM" id="MobiDB-lite"/>
    </source>
</evidence>
<evidence type="ECO:0000313" key="3">
    <source>
        <dbReference type="Proteomes" id="UP000026962"/>
    </source>
</evidence>
<organism evidence="2">
    <name type="scientific">Oryza punctata</name>
    <name type="common">Red rice</name>
    <dbReference type="NCBI Taxonomy" id="4537"/>
    <lineage>
        <taxon>Eukaryota</taxon>
        <taxon>Viridiplantae</taxon>
        <taxon>Streptophyta</taxon>
        <taxon>Embryophyta</taxon>
        <taxon>Tracheophyta</taxon>
        <taxon>Spermatophyta</taxon>
        <taxon>Magnoliopsida</taxon>
        <taxon>Liliopsida</taxon>
        <taxon>Poales</taxon>
        <taxon>Poaceae</taxon>
        <taxon>BOP clade</taxon>
        <taxon>Oryzoideae</taxon>
        <taxon>Oryzeae</taxon>
        <taxon>Oryzinae</taxon>
        <taxon>Oryza</taxon>
    </lineage>
</organism>
<accession>A0A0E0LAQ4</accession>
<dbReference type="STRING" id="4537.A0A0E0LAQ4"/>
<dbReference type="HOGENOM" id="CLU_2201283_0_0_1"/>
<reference evidence="2" key="2">
    <citation type="submission" date="2018-05" db="EMBL/GenBank/DDBJ databases">
        <title>OpunRS2 (Oryza punctata Reference Sequence Version 2).</title>
        <authorList>
            <person name="Zhang J."/>
            <person name="Kudrna D."/>
            <person name="Lee S."/>
            <person name="Talag J."/>
            <person name="Welchert J."/>
            <person name="Wing R.A."/>
        </authorList>
    </citation>
    <scope>NUCLEOTIDE SEQUENCE [LARGE SCALE GENOMIC DNA]</scope>
</reference>
<dbReference type="Proteomes" id="UP000026962">
    <property type="component" value="Chromosome 6"/>
</dbReference>
<keyword evidence="3" id="KW-1185">Reference proteome</keyword>
<dbReference type="Gramene" id="OPUNC06G11300.1">
    <property type="protein sequence ID" value="OPUNC06G11300.1"/>
    <property type="gene ID" value="OPUNC06G11300"/>
</dbReference>
<dbReference type="PANTHER" id="PTHR47872:SF1">
    <property type="entry name" value="NUCLEAR RNA EXPORT FACTOR SDE5-RELATED"/>
    <property type="match status" value="1"/>
</dbReference>
<dbReference type="PANTHER" id="PTHR47872">
    <property type="entry name" value="NUCLEAR RNA EXPORT FACTOR SDE5-RELATED"/>
    <property type="match status" value="1"/>
</dbReference>
<reference evidence="2" key="1">
    <citation type="submission" date="2015-04" db="UniProtKB">
        <authorList>
            <consortium name="EnsemblPlants"/>
        </authorList>
    </citation>
    <scope>IDENTIFICATION</scope>
</reference>
<evidence type="ECO:0000313" key="2">
    <source>
        <dbReference type="EnsemblPlants" id="OPUNC06G11300.1"/>
    </source>
</evidence>
<dbReference type="AlphaFoldDB" id="A0A0E0LAQ4"/>
<dbReference type="EnsemblPlants" id="OPUNC06G11300.1">
    <property type="protein sequence ID" value="OPUNC06G11300.1"/>
    <property type="gene ID" value="OPUNC06G11300"/>
</dbReference>
<protein>
    <submittedName>
        <fullName evidence="2">Uncharacterized protein</fullName>
    </submittedName>
</protein>